<proteinExistence type="predicted"/>
<protein>
    <submittedName>
        <fullName evidence="1">Uncharacterized protein</fullName>
    </submittedName>
</protein>
<gene>
    <name evidence="1" type="ORF">L6164_000575</name>
</gene>
<dbReference type="Proteomes" id="UP000828941">
    <property type="component" value="Chromosome 1"/>
</dbReference>
<keyword evidence="2" id="KW-1185">Reference proteome</keyword>
<organism evidence="1 2">
    <name type="scientific">Bauhinia variegata</name>
    <name type="common">Purple orchid tree</name>
    <name type="synonym">Phanera variegata</name>
    <dbReference type="NCBI Taxonomy" id="167791"/>
    <lineage>
        <taxon>Eukaryota</taxon>
        <taxon>Viridiplantae</taxon>
        <taxon>Streptophyta</taxon>
        <taxon>Embryophyta</taxon>
        <taxon>Tracheophyta</taxon>
        <taxon>Spermatophyta</taxon>
        <taxon>Magnoliopsida</taxon>
        <taxon>eudicotyledons</taxon>
        <taxon>Gunneridae</taxon>
        <taxon>Pentapetalae</taxon>
        <taxon>rosids</taxon>
        <taxon>fabids</taxon>
        <taxon>Fabales</taxon>
        <taxon>Fabaceae</taxon>
        <taxon>Cercidoideae</taxon>
        <taxon>Cercideae</taxon>
        <taxon>Bauhiniinae</taxon>
        <taxon>Bauhinia</taxon>
    </lineage>
</organism>
<sequence>MSLSSILSLLLFLSSLLIHESLAEIVCEDLPKDVCAFSIASSGKRCVLETLRVRKLGSVEYECKTSEVVVERMSDYIETDQCIKACGVNRKCVGISSDALLEPQFTAKLCSPPCYQRCPNIVDLYFNLAAGEGVSLSGVCEKHRSNRRAMVELMSFGGAAAPISEHPSIAAPPLASTASLLPRSDDVRPSTAPSPDEVLSAPAPSAPFPDEVLSAPAPSPYIDNVDSSAPAHSPF</sequence>
<comment type="caution">
    <text evidence="1">The sequence shown here is derived from an EMBL/GenBank/DDBJ whole genome shotgun (WGS) entry which is preliminary data.</text>
</comment>
<name>A0ACB9Q8C4_BAUVA</name>
<dbReference type="EMBL" id="CM039426">
    <property type="protein sequence ID" value="KAI4356559.1"/>
    <property type="molecule type" value="Genomic_DNA"/>
</dbReference>
<evidence type="ECO:0000313" key="1">
    <source>
        <dbReference type="EMBL" id="KAI4356559.1"/>
    </source>
</evidence>
<reference evidence="1 2" key="1">
    <citation type="journal article" date="2022" name="DNA Res.">
        <title>Chromosomal-level genome assembly of the orchid tree Bauhinia variegata (Leguminosae; Cercidoideae) supports the allotetraploid origin hypothesis of Bauhinia.</title>
        <authorList>
            <person name="Zhong Y."/>
            <person name="Chen Y."/>
            <person name="Zheng D."/>
            <person name="Pang J."/>
            <person name="Liu Y."/>
            <person name="Luo S."/>
            <person name="Meng S."/>
            <person name="Qian L."/>
            <person name="Wei D."/>
            <person name="Dai S."/>
            <person name="Zhou R."/>
        </authorList>
    </citation>
    <scope>NUCLEOTIDE SEQUENCE [LARGE SCALE GENOMIC DNA]</scope>
    <source>
        <strain evidence="1">BV-YZ2020</strain>
    </source>
</reference>
<accession>A0ACB9Q8C4</accession>
<evidence type="ECO:0000313" key="2">
    <source>
        <dbReference type="Proteomes" id="UP000828941"/>
    </source>
</evidence>